<name>A0A1R3SR05_9BACT</name>
<dbReference type="AlphaFoldDB" id="A0A1R3SR05"/>
<dbReference type="STRING" id="1642647.PSM36_0017"/>
<dbReference type="KEGG" id="psac:PSM36_0017"/>
<protein>
    <submittedName>
        <fullName evidence="1">Uncharacterized protein</fullName>
    </submittedName>
</protein>
<dbReference type="InterPro" id="IPR046713">
    <property type="entry name" value="DUF6786"/>
</dbReference>
<dbReference type="PROSITE" id="PS51257">
    <property type="entry name" value="PROKAR_LIPOPROTEIN"/>
    <property type="match status" value="1"/>
</dbReference>
<evidence type="ECO:0000313" key="1">
    <source>
        <dbReference type="EMBL" id="SCD18853.1"/>
    </source>
</evidence>
<dbReference type="RefSeq" id="WP_076928253.1">
    <property type="nucleotide sequence ID" value="NZ_LT605205.1"/>
</dbReference>
<organism evidence="1 2">
    <name type="scientific">Proteiniphilum saccharofermentans</name>
    <dbReference type="NCBI Taxonomy" id="1642647"/>
    <lineage>
        <taxon>Bacteria</taxon>
        <taxon>Pseudomonadati</taxon>
        <taxon>Bacteroidota</taxon>
        <taxon>Bacteroidia</taxon>
        <taxon>Bacteroidales</taxon>
        <taxon>Dysgonomonadaceae</taxon>
        <taxon>Proteiniphilum</taxon>
    </lineage>
</organism>
<sequence>MKLKQIYRSVLPAIIGGAILLSCTGNRKTSGNMEKEYEKGTFGYDLNYLSEKDEGLIVLKSEDEKAQIILSAKYQGKVFTSTANGPEGNSHGFVNYNFFDAGIVDEHMNGFGGEDRFWLGPEGGKYSIFFEPGKEQVYDNWHTPKAIDIEEWEVSRVTPKEAVFVKEMEQKNYLGSLLNIAIERKVALLSPSEITGKLQVEIPEGVNGVAYETTNKIVNGNDFEWTPETGTVCIWMLDMFNPSEAAVTVIPYNTGDGKELGKVVTSDYFGEIPADRLVDDNGILYFKTDGKSRGKLGMNAKRTKSVAGNYDPLAKRLTIVTFDTDPDATYLNQEWNPDRDPLVGDALNAYNDGPLEDGSIMGPFLELESCSPAAFLKPGESLSHRHNVFHFTGDEASLSPIAEKLLGVSLDKVRNIF</sequence>
<dbReference type="Proteomes" id="UP000187464">
    <property type="component" value="Chromosome I"/>
</dbReference>
<dbReference type="Pfam" id="PF20583">
    <property type="entry name" value="DUF6786"/>
    <property type="match status" value="1"/>
</dbReference>
<evidence type="ECO:0000313" key="2">
    <source>
        <dbReference type="Proteomes" id="UP000187464"/>
    </source>
</evidence>
<keyword evidence="2" id="KW-1185">Reference proteome</keyword>
<dbReference type="EMBL" id="LT605205">
    <property type="protein sequence ID" value="SCD18853.1"/>
    <property type="molecule type" value="Genomic_DNA"/>
</dbReference>
<gene>
    <name evidence="1" type="ORF">PSM36_0017</name>
</gene>
<reference evidence="1 2" key="1">
    <citation type="submission" date="2016-08" db="EMBL/GenBank/DDBJ databases">
        <authorList>
            <person name="Seilhamer J.J."/>
        </authorList>
    </citation>
    <scope>NUCLEOTIDE SEQUENCE [LARGE SCALE GENOMIC DNA]</scope>
    <source>
        <strain evidence="1">M3/6</strain>
    </source>
</reference>
<proteinExistence type="predicted"/>
<accession>A0A1R3SR05</accession>